<proteinExistence type="inferred from homology"/>
<evidence type="ECO:0000259" key="5">
    <source>
        <dbReference type="PROSITE" id="PS51635"/>
    </source>
</evidence>
<dbReference type="SUPFAM" id="SSF52151">
    <property type="entry name" value="FabD/lysophospholipase-like"/>
    <property type="match status" value="1"/>
</dbReference>
<dbReference type="InterPro" id="IPR016035">
    <property type="entry name" value="Acyl_Trfase/lysoPLipase"/>
</dbReference>
<dbReference type="PROSITE" id="PS51635">
    <property type="entry name" value="PNPLA"/>
    <property type="match status" value="1"/>
</dbReference>
<dbReference type="EC" id="3.1.1.-" evidence="4"/>
<comment type="domain">
    <text evidence="4">The nitrogen atoms of the two glycine residues in the GGXR motif define the oxyanion hole, and stabilize the oxyanion that forms during the nucleophilic attack by the catalytic serine during substrate cleavage.</text>
</comment>
<comment type="function">
    <text evidence="4">Lipolytic acyl hydrolase (LAH).</text>
</comment>
<feature type="active site" description="Nucleophile" evidence="3">
    <location>
        <position position="67"/>
    </location>
</feature>
<evidence type="ECO:0000313" key="6">
    <source>
        <dbReference type="EnsemblPlants" id="Kaladp0081s0230.1.v1.1"/>
    </source>
</evidence>
<keyword evidence="2 3" id="KW-0443">Lipid metabolism</keyword>
<dbReference type="Pfam" id="PF01734">
    <property type="entry name" value="Patatin"/>
    <property type="match status" value="1"/>
</dbReference>
<feature type="short sequence motif" description="GXGXXG" evidence="3">
    <location>
        <begin position="27"/>
        <end position="32"/>
    </location>
</feature>
<comment type="similarity">
    <text evidence="1 4">Belongs to the patatin family.</text>
</comment>
<dbReference type="Proteomes" id="UP000594263">
    <property type="component" value="Unplaced"/>
</dbReference>
<feature type="active site" description="Proton acceptor" evidence="3">
    <location>
        <position position="216"/>
    </location>
</feature>
<evidence type="ECO:0000256" key="1">
    <source>
        <dbReference type="ARBA" id="ARBA00010240"/>
    </source>
</evidence>
<evidence type="ECO:0000256" key="3">
    <source>
        <dbReference type="PROSITE-ProRule" id="PRU01161"/>
    </source>
</evidence>
<name>A0A7N0URE3_KALFE</name>
<keyword evidence="3 4" id="KW-0378">Hydrolase</keyword>
<keyword evidence="3 4" id="KW-0442">Lipid degradation</keyword>
<dbReference type="GO" id="GO:0004620">
    <property type="term" value="F:phospholipase activity"/>
    <property type="evidence" value="ECO:0007669"/>
    <property type="project" value="TreeGrafter"/>
</dbReference>
<dbReference type="GO" id="GO:0047372">
    <property type="term" value="F:monoacylglycerol lipase activity"/>
    <property type="evidence" value="ECO:0007669"/>
    <property type="project" value="TreeGrafter"/>
</dbReference>
<dbReference type="Gramene" id="Kaladp0081s0230.1.v1.1">
    <property type="protein sequence ID" value="Kaladp0081s0230.1.v1.1"/>
    <property type="gene ID" value="Kaladp0081s0230.v1.1"/>
</dbReference>
<feature type="domain" description="PNPLA" evidence="5">
    <location>
        <begin position="23"/>
        <end position="229"/>
    </location>
</feature>
<feature type="short sequence motif" description="GXSXG" evidence="3">
    <location>
        <begin position="65"/>
        <end position="69"/>
    </location>
</feature>
<evidence type="ECO:0000313" key="7">
    <source>
        <dbReference type="Proteomes" id="UP000594263"/>
    </source>
</evidence>
<dbReference type="PANTHER" id="PTHR32176:SF120">
    <property type="entry name" value="PATATIN"/>
    <property type="match status" value="1"/>
</dbReference>
<evidence type="ECO:0000256" key="4">
    <source>
        <dbReference type="RuleBase" id="RU361262"/>
    </source>
</evidence>
<accession>A0A7N0URE3</accession>
<dbReference type="Gene3D" id="3.40.1090.10">
    <property type="entry name" value="Cytosolic phospholipase A2 catalytic domain"/>
    <property type="match status" value="1"/>
</dbReference>
<dbReference type="InterPro" id="IPR002641">
    <property type="entry name" value="PNPLA_dom"/>
</dbReference>
<dbReference type="AlphaFoldDB" id="A0A7N0URE3"/>
<protein>
    <recommendedName>
        <fullName evidence="4">Patatin</fullName>
        <ecNumber evidence="4">3.1.1.-</ecNumber>
    </recommendedName>
</protein>
<dbReference type="GO" id="GO:0016042">
    <property type="term" value="P:lipid catabolic process"/>
    <property type="evidence" value="ECO:0007669"/>
    <property type="project" value="UniProtKB-UniRule"/>
</dbReference>
<dbReference type="EnsemblPlants" id="Kaladp0081s0230.1.v1.1">
    <property type="protein sequence ID" value="Kaladp0081s0230.1.v1.1"/>
    <property type="gene ID" value="Kaladp0081s0230.v1.1"/>
</dbReference>
<dbReference type="PANTHER" id="PTHR32176">
    <property type="entry name" value="XYLOSE ISOMERASE"/>
    <property type="match status" value="1"/>
</dbReference>
<feature type="short sequence motif" description="DGA/G" evidence="3">
    <location>
        <begin position="216"/>
        <end position="218"/>
    </location>
</feature>
<dbReference type="OMA" id="LAMNHAM"/>
<sequence>MGYQQAEAGTSPKRGSRKLVTILSIDGGGVRGLISATVLAFLESELQKLDGEDARLADYFDVVAGTSTGGLITAMLTAPNEKKRPMFSAEEVKYFYFQHSPKIFPYDGRPLGKLKNMFKALKGPKYSGRHLRHVIRKKFRSIKLHDTLTNILVPTYDIKKQQSVIFTNYQIPTDPSIDVLLSDICIGTSAAPTYLPAHYFESTDVAGNVRQFDLLDGGMFANNPVSDNIYFS</sequence>
<organism evidence="6 7">
    <name type="scientific">Kalanchoe fedtschenkoi</name>
    <name type="common">Lavender scallops</name>
    <name type="synonym">South American air plant</name>
    <dbReference type="NCBI Taxonomy" id="63787"/>
    <lineage>
        <taxon>Eukaryota</taxon>
        <taxon>Viridiplantae</taxon>
        <taxon>Streptophyta</taxon>
        <taxon>Embryophyta</taxon>
        <taxon>Tracheophyta</taxon>
        <taxon>Spermatophyta</taxon>
        <taxon>Magnoliopsida</taxon>
        <taxon>eudicotyledons</taxon>
        <taxon>Gunneridae</taxon>
        <taxon>Pentapetalae</taxon>
        <taxon>Saxifragales</taxon>
        <taxon>Crassulaceae</taxon>
        <taxon>Kalanchoe</taxon>
    </lineage>
</organism>
<evidence type="ECO:0000256" key="2">
    <source>
        <dbReference type="ARBA" id="ARBA00023098"/>
    </source>
</evidence>
<keyword evidence="7" id="KW-1185">Reference proteome</keyword>
<reference evidence="6" key="1">
    <citation type="submission" date="2021-01" db="UniProtKB">
        <authorList>
            <consortium name="EnsemblPlants"/>
        </authorList>
    </citation>
    <scope>IDENTIFICATION</scope>
</reference>